<feature type="compositionally biased region" description="Low complexity" evidence="1">
    <location>
        <begin position="751"/>
        <end position="760"/>
    </location>
</feature>
<feature type="compositionally biased region" description="Basic and acidic residues" evidence="1">
    <location>
        <begin position="259"/>
        <end position="269"/>
    </location>
</feature>
<feature type="compositionally biased region" description="Basic and acidic residues" evidence="1">
    <location>
        <begin position="799"/>
        <end position="810"/>
    </location>
</feature>
<evidence type="ECO:0000313" key="2">
    <source>
        <dbReference type="EMBL" id="KAL2045132.1"/>
    </source>
</evidence>
<feature type="compositionally biased region" description="Basic residues" evidence="1">
    <location>
        <begin position="818"/>
        <end position="846"/>
    </location>
</feature>
<feature type="compositionally biased region" description="Low complexity" evidence="1">
    <location>
        <begin position="568"/>
        <end position="584"/>
    </location>
</feature>
<feature type="compositionally biased region" description="Basic residues" evidence="1">
    <location>
        <begin position="381"/>
        <end position="393"/>
    </location>
</feature>
<feature type="compositionally biased region" description="Basic residues" evidence="1">
    <location>
        <begin position="956"/>
        <end position="974"/>
    </location>
</feature>
<feature type="compositionally biased region" description="Low complexity" evidence="1">
    <location>
        <begin position="334"/>
        <end position="352"/>
    </location>
</feature>
<dbReference type="Proteomes" id="UP001590951">
    <property type="component" value="Unassembled WGS sequence"/>
</dbReference>
<feature type="compositionally biased region" description="Basic residues" evidence="1">
    <location>
        <begin position="444"/>
        <end position="465"/>
    </location>
</feature>
<organism evidence="2 3">
    <name type="scientific">Lepraria finkii</name>
    <dbReference type="NCBI Taxonomy" id="1340010"/>
    <lineage>
        <taxon>Eukaryota</taxon>
        <taxon>Fungi</taxon>
        <taxon>Dikarya</taxon>
        <taxon>Ascomycota</taxon>
        <taxon>Pezizomycotina</taxon>
        <taxon>Lecanoromycetes</taxon>
        <taxon>OSLEUM clade</taxon>
        <taxon>Lecanoromycetidae</taxon>
        <taxon>Lecanorales</taxon>
        <taxon>Lecanorineae</taxon>
        <taxon>Stereocaulaceae</taxon>
        <taxon>Lepraria</taxon>
    </lineage>
</organism>
<dbReference type="EMBL" id="JBHFEH010000159">
    <property type="protein sequence ID" value="KAL2045132.1"/>
    <property type="molecule type" value="Genomic_DNA"/>
</dbReference>
<feature type="region of interest" description="Disordered" evidence="1">
    <location>
        <begin position="1"/>
        <end position="122"/>
    </location>
</feature>
<feature type="compositionally biased region" description="Basic residues" evidence="1">
    <location>
        <begin position="733"/>
        <end position="743"/>
    </location>
</feature>
<feature type="compositionally biased region" description="Basic and acidic residues" evidence="1">
    <location>
        <begin position="413"/>
        <end position="422"/>
    </location>
</feature>
<evidence type="ECO:0000313" key="3">
    <source>
        <dbReference type="Proteomes" id="UP001590951"/>
    </source>
</evidence>
<name>A0ABR4AH74_9LECA</name>
<reference evidence="2 3" key="1">
    <citation type="submission" date="2024-09" db="EMBL/GenBank/DDBJ databases">
        <title>Rethinking Asexuality: The Enigmatic Case of Functional Sexual Genes in Lepraria (Stereocaulaceae).</title>
        <authorList>
            <person name="Doellman M."/>
            <person name="Sun Y."/>
            <person name="Barcenas-Pena A."/>
            <person name="Lumbsch H.T."/>
            <person name="Grewe F."/>
        </authorList>
    </citation>
    <scope>NUCLEOTIDE SEQUENCE [LARGE SCALE GENOMIC DNA]</scope>
    <source>
        <strain evidence="2 3">Grewe 0041</strain>
    </source>
</reference>
<feature type="compositionally biased region" description="Basic residues" evidence="1">
    <location>
        <begin position="492"/>
        <end position="506"/>
    </location>
</feature>
<feature type="compositionally biased region" description="Basic and acidic residues" evidence="1">
    <location>
        <begin position="718"/>
        <end position="732"/>
    </location>
</feature>
<feature type="compositionally biased region" description="Basic and acidic residues" evidence="1">
    <location>
        <begin position="771"/>
        <end position="792"/>
    </location>
</feature>
<feature type="compositionally biased region" description="Basic and acidic residues" evidence="1">
    <location>
        <begin position="522"/>
        <end position="547"/>
    </location>
</feature>
<feature type="compositionally biased region" description="Low complexity" evidence="1">
    <location>
        <begin position="75"/>
        <end position="88"/>
    </location>
</feature>
<feature type="compositionally biased region" description="Low complexity" evidence="1">
    <location>
        <begin position="169"/>
        <end position="181"/>
    </location>
</feature>
<feature type="compositionally biased region" description="Low complexity" evidence="1">
    <location>
        <begin position="847"/>
        <end position="858"/>
    </location>
</feature>
<feature type="compositionally biased region" description="Low complexity" evidence="1">
    <location>
        <begin position="943"/>
        <end position="955"/>
    </location>
</feature>
<accession>A0ABR4AH74</accession>
<feature type="region of interest" description="Disordered" evidence="1">
    <location>
        <begin position="137"/>
        <end position="588"/>
    </location>
</feature>
<feature type="compositionally biased region" description="Polar residues" evidence="1">
    <location>
        <begin position="143"/>
        <end position="152"/>
    </location>
</feature>
<feature type="compositionally biased region" description="Basic and acidic residues" evidence="1">
    <location>
        <begin position="622"/>
        <end position="646"/>
    </location>
</feature>
<feature type="compositionally biased region" description="Basic residues" evidence="1">
    <location>
        <begin position="888"/>
        <end position="911"/>
    </location>
</feature>
<protein>
    <submittedName>
        <fullName evidence="2">Uncharacterized protein</fullName>
    </submittedName>
</protein>
<feature type="compositionally biased region" description="Pro residues" evidence="1">
    <location>
        <begin position="662"/>
        <end position="672"/>
    </location>
</feature>
<proteinExistence type="predicted"/>
<sequence>MARRGDAAPSGRSPSNRAIDQPRCQRSPVPAGRHRERRPAAPTSAGSRPTPAGSGDGRSARRCRARPDRRRRRQVAAANDAATTRPSARPANPGCRPGPIASGSERAAASATAMRIRRRPKSRAVLAVVDTADRRRAVLRTSPPITLQQPQGPQARHRTGPLAPRRPRAAAAVGAATAALGGRRDAASGAEPVPHRQAGGDPAGAALRPTPDGDQPFASTPRSGARHDAVAGDAAAVDGIAPDAPAARRWASATTARQADGDRARERIPARASCRRPPTPFDADRADAAVGTERTAAGTGVPVAGRPPIVSRVRRAKPRGFKRPPPAGRRSGGRRAPSSAPAIARPRGAGPSRRARADVASAPSRAGHRVGARPSGGPRSNHVRVSRSRRRRGATTPPSRREPAARRPATFDADGHRSDGRRRPAASVARSDQGAAMAVSSAGMRRRHRRSAPPRRRADRRRAAHPPRAFGIAALGVGFARRGPGSEVEHRSRSRPRTRRRARHRRWWTDAWSSSAAAKRSAPRDLGGRDIRRPAPDAALEGRERAARIAAVPSRADGPRPNTALTTGRARPPSAPGAPRRGGSVAAVGREARAQLAVLVESANADRPRTACVPSIGAGRGRPAERPRARPDAAHRPGDPLGHHADGVGGTGSGTVRRCRPPDVPGSPPPPSRGARMDLHRPEQPGRRASGGGDRDGHGKRLPAATRGARLRPRRRTMRDDFGTARPADRRTEPRRRRSGRSRAVHDRRAAPGTTAAAGVVGAGGAQRRRVAGDGADRRPDRGAGGRPDREAASPAARRPVDGRRTDSGRRRAPAASRQRRPATARSARRRRSTRAAAARRRHLRARPAWPGRAVRAGAARRIRRCDGGRARATDGVVAPRRPGVAHGTRRRSARRRPVPARRRRRRRPHRRDAAAAGGARPRDGRSTGARVPGAAGRSPAHRAAQPRARCAIAARSRRRVSAGGRRRTTRGVPRRAAPGRGGDRPAGSAARPASRARRRSGR</sequence>
<comment type="caution">
    <text evidence="2">The sequence shown here is derived from an EMBL/GenBank/DDBJ whole genome shotgun (WGS) entry which is preliminary data.</text>
</comment>
<gene>
    <name evidence="2" type="ORF">ABVK25_012201</name>
</gene>
<feature type="compositionally biased region" description="Basic residues" evidence="1">
    <location>
        <begin position="60"/>
        <end position="74"/>
    </location>
</feature>
<feature type="compositionally biased region" description="Basic residues" evidence="1">
    <location>
        <begin position="312"/>
        <end position="322"/>
    </location>
</feature>
<feature type="compositionally biased region" description="Basic and acidic residues" evidence="1">
    <location>
        <begin position="675"/>
        <end position="686"/>
    </location>
</feature>
<evidence type="ECO:0000256" key="1">
    <source>
        <dbReference type="SAM" id="MobiDB-lite"/>
    </source>
</evidence>
<keyword evidence="3" id="KW-1185">Reference proteome</keyword>
<feature type="region of interest" description="Disordered" evidence="1">
    <location>
        <begin position="600"/>
        <end position="1003"/>
    </location>
</feature>
<feature type="compositionally biased region" description="Low complexity" evidence="1">
    <location>
        <begin position="231"/>
        <end position="258"/>
    </location>
</feature>